<keyword evidence="2" id="KW-1133">Transmembrane helix</keyword>
<evidence type="ECO:0000256" key="1">
    <source>
        <dbReference type="SAM" id="MobiDB-lite"/>
    </source>
</evidence>
<dbReference type="AlphaFoldDB" id="A0A2P5X7N1"/>
<evidence type="ECO:0000313" key="3">
    <source>
        <dbReference type="EMBL" id="PPR99347.1"/>
    </source>
</evidence>
<proteinExistence type="predicted"/>
<protein>
    <submittedName>
        <fullName evidence="3">Uncharacterized protein</fullName>
    </submittedName>
</protein>
<name>A0A2P5X7N1_GOSBA</name>
<evidence type="ECO:0000256" key="2">
    <source>
        <dbReference type="SAM" id="Phobius"/>
    </source>
</evidence>
<evidence type="ECO:0000313" key="4">
    <source>
        <dbReference type="Proteomes" id="UP000239757"/>
    </source>
</evidence>
<organism evidence="3 4">
    <name type="scientific">Gossypium barbadense</name>
    <name type="common">Sea Island cotton</name>
    <name type="synonym">Hibiscus barbadensis</name>
    <dbReference type="NCBI Taxonomy" id="3634"/>
    <lineage>
        <taxon>Eukaryota</taxon>
        <taxon>Viridiplantae</taxon>
        <taxon>Streptophyta</taxon>
        <taxon>Embryophyta</taxon>
        <taxon>Tracheophyta</taxon>
        <taxon>Spermatophyta</taxon>
        <taxon>Magnoliopsida</taxon>
        <taxon>eudicotyledons</taxon>
        <taxon>Gunneridae</taxon>
        <taxon>Pentapetalae</taxon>
        <taxon>rosids</taxon>
        <taxon>malvids</taxon>
        <taxon>Malvales</taxon>
        <taxon>Malvaceae</taxon>
        <taxon>Malvoideae</taxon>
        <taxon>Gossypium</taxon>
    </lineage>
</organism>
<accession>A0A2P5X7N1</accession>
<feature type="region of interest" description="Disordered" evidence="1">
    <location>
        <begin position="1"/>
        <end position="36"/>
    </location>
</feature>
<gene>
    <name evidence="3" type="ORF">GOBAR_AA21313</name>
</gene>
<sequence>MHEKADQAAPEPRCSEADARSKDLDKSSVGGHGSAVSTATSAVVLLVLGILAMFAWAYPITVFPPLFQAAAVAGMFEMSRVYSP</sequence>
<dbReference type="Proteomes" id="UP000239757">
    <property type="component" value="Unassembled WGS sequence"/>
</dbReference>
<dbReference type="EMBL" id="KZ665507">
    <property type="protein sequence ID" value="PPR99347.1"/>
    <property type="molecule type" value="Genomic_DNA"/>
</dbReference>
<keyword evidence="2" id="KW-0472">Membrane</keyword>
<feature type="compositionally biased region" description="Basic and acidic residues" evidence="1">
    <location>
        <begin position="13"/>
        <end position="26"/>
    </location>
</feature>
<reference evidence="3 4" key="1">
    <citation type="submission" date="2015-01" db="EMBL/GenBank/DDBJ databases">
        <title>Genome of allotetraploid Gossypium barbadense reveals genomic plasticity and fiber elongation in cotton evolution.</title>
        <authorList>
            <person name="Chen X."/>
            <person name="Liu X."/>
            <person name="Zhao B."/>
            <person name="Zheng H."/>
            <person name="Hu Y."/>
            <person name="Lu G."/>
            <person name="Yang C."/>
            <person name="Chen J."/>
            <person name="Shan C."/>
            <person name="Zhang L."/>
            <person name="Zhou Y."/>
            <person name="Wang L."/>
            <person name="Guo W."/>
            <person name="Bai Y."/>
            <person name="Ruan J."/>
            <person name="Shangguan X."/>
            <person name="Mao Y."/>
            <person name="Jiang J."/>
            <person name="Zhu Y."/>
            <person name="Lei J."/>
            <person name="Kang H."/>
            <person name="Chen S."/>
            <person name="He X."/>
            <person name="Wang R."/>
            <person name="Wang Y."/>
            <person name="Chen J."/>
            <person name="Wang L."/>
            <person name="Yu S."/>
            <person name="Wang B."/>
            <person name="Wei J."/>
            <person name="Song S."/>
            <person name="Lu X."/>
            <person name="Gao Z."/>
            <person name="Gu W."/>
            <person name="Deng X."/>
            <person name="Ma D."/>
            <person name="Wang S."/>
            <person name="Liang W."/>
            <person name="Fang L."/>
            <person name="Cai C."/>
            <person name="Zhu X."/>
            <person name="Zhou B."/>
            <person name="Zhang Y."/>
            <person name="Chen Z."/>
            <person name="Xu S."/>
            <person name="Zhu R."/>
            <person name="Wang S."/>
            <person name="Zhang T."/>
            <person name="Zhao G."/>
        </authorList>
    </citation>
    <scope>NUCLEOTIDE SEQUENCE [LARGE SCALE GENOMIC DNA]</scope>
    <source>
        <strain evidence="4">cv. Xinhai21</strain>
        <tissue evidence="3">Leaf</tissue>
    </source>
</reference>
<keyword evidence="2" id="KW-0812">Transmembrane</keyword>
<feature type="transmembrane region" description="Helical" evidence="2">
    <location>
        <begin position="35"/>
        <end position="58"/>
    </location>
</feature>